<dbReference type="PANTHER" id="PTHR20437:SF2">
    <property type="entry name" value="TUMOR NECROSIS FACTOR RECEPTOR SUPERFAMILY MEMBER 13C"/>
    <property type="match status" value="1"/>
</dbReference>
<accession>A0A218V007</accession>
<dbReference type="InterPro" id="IPR043521">
    <property type="entry name" value="TNFR_13C/17"/>
</dbReference>
<dbReference type="GO" id="GO:0009897">
    <property type="term" value="C:external side of plasma membrane"/>
    <property type="evidence" value="ECO:0007669"/>
    <property type="project" value="TreeGrafter"/>
</dbReference>
<evidence type="ECO:0000313" key="4">
    <source>
        <dbReference type="Proteomes" id="UP000197619"/>
    </source>
</evidence>
<evidence type="ECO:0000256" key="1">
    <source>
        <dbReference type="SAM" id="MobiDB-lite"/>
    </source>
</evidence>
<feature type="region of interest" description="Disordered" evidence="1">
    <location>
        <begin position="105"/>
        <end position="137"/>
    </location>
</feature>
<name>A0A218V007_9PASE</name>
<proteinExistence type="predicted"/>
<keyword evidence="4" id="KW-1185">Reference proteome</keyword>
<sequence>MQELGSHSHSAMSSSGKAAIAPSCLSFECFDTLTKSCIKCSDLFQDNTTFPLLTLPASHPTAEPTLAPTVTSTFLIFGVPVVVGFILVLAAICVFLACKEGKQRRKRRAADEEDKENTDIASPLPSQDSAMPEGDGALNPAPCLHLAGSLKMPGPPRKARAKQRPCCQGDADGDIVLLSAACPRTEECNHSFPLPATELGATVLVTTKTTQNCAREERV</sequence>
<protein>
    <recommendedName>
        <fullName evidence="5">Tumour necrosis factor receptor 13C TALL-1 binding domain-containing protein</fullName>
    </recommendedName>
</protein>
<dbReference type="EMBL" id="MUZQ01000080">
    <property type="protein sequence ID" value="OWK59289.1"/>
    <property type="molecule type" value="Genomic_DNA"/>
</dbReference>
<dbReference type="GO" id="GO:0031295">
    <property type="term" value="P:T cell costimulation"/>
    <property type="evidence" value="ECO:0007669"/>
    <property type="project" value="TreeGrafter"/>
</dbReference>
<dbReference type="STRING" id="299123.ENSLSDP00000003139"/>
<keyword evidence="2" id="KW-1133">Transmembrane helix</keyword>
<dbReference type="GO" id="GO:0031296">
    <property type="term" value="P:B cell costimulation"/>
    <property type="evidence" value="ECO:0007669"/>
    <property type="project" value="TreeGrafter"/>
</dbReference>
<dbReference type="GO" id="GO:0030890">
    <property type="term" value="P:positive regulation of B cell proliferation"/>
    <property type="evidence" value="ECO:0007669"/>
    <property type="project" value="TreeGrafter"/>
</dbReference>
<dbReference type="Proteomes" id="UP000197619">
    <property type="component" value="Unassembled WGS sequence"/>
</dbReference>
<dbReference type="PRINTS" id="PR01964">
    <property type="entry name" value="TNFACTORR13C"/>
</dbReference>
<dbReference type="GO" id="GO:0038023">
    <property type="term" value="F:signaling receptor activity"/>
    <property type="evidence" value="ECO:0007669"/>
    <property type="project" value="InterPro"/>
</dbReference>
<reference evidence="3 4" key="1">
    <citation type="submission" date="2017-05" db="EMBL/GenBank/DDBJ databases">
        <title>Genome of assembly of the Bengalese finch, Lonchura striata domestica.</title>
        <authorList>
            <person name="Colquitt B.M."/>
            <person name="Brainard M.S."/>
        </authorList>
    </citation>
    <scope>NUCLEOTIDE SEQUENCE [LARGE SCALE GENOMIC DNA]</scope>
    <source>
        <strain evidence="3">White83orange57</strain>
    </source>
</reference>
<keyword evidence="2" id="KW-0472">Membrane</keyword>
<keyword evidence="2" id="KW-0812">Transmembrane</keyword>
<gene>
    <name evidence="3" type="ORF">RLOC_00007924</name>
</gene>
<evidence type="ECO:0000313" key="3">
    <source>
        <dbReference type="EMBL" id="OWK59289.1"/>
    </source>
</evidence>
<comment type="caution">
    <text evidence="3">The sequence shown here is derived from an EMBL/GenBank/DDBJ whole genome shotgun (WGS) entry which is preliminary data.</text>
</comment>
<evidence type="ECO:0008006" key="5">
    <source>
        <dbReference type="Google" id="ProtNLM"/>
    </source>
</evidence>
<organism evidence="3 4">
    <name type="scientific">Lonchura striata</name>
    <name type="common">white-rumped munia</name>
    <dbReference type="NCBI Taxonomy" id="40157"/>
    <lineage>
        <taxon>Eukaryota</taxon>
        <taxon>Metazoa</taxon>
        <taxon>Chordata</taxon>
        <taxon>Craniata</taxon>
        <taxon>Vertebrata</taxon>
        <taxon>Euteleostomi</taxon>
        <taxon>Archelosauria</taxon>
        <taxon>Archosauria</taxon>
        <taxon>Dinosauria</taxon>
        <taxon>Saurischia</taxon>
        <taxon>Theropoda</taxon>
        <taxon>Coelurosauria</taxon>
        <taxon>Aves</taxon>
        <taxon>Neognathae</taxon>
        <taxon>Neoaves</taxon>
        <taxon>Telluraves</taxon>
        <taxon>Australaves</taxon>
        <taxon>Passeriformes</taxon>
        <taxon>Passeroidea</taxon>
        <taxon>Estrildidae</taxon>
        <taxon>Estrildinae</taxon>
        <taxon>Lonchura</taxon>
    </lineage>
</organism>
<evidence type="ECO:0000256" key="2">
    <source>
        <dbReference type="SAM" id="Phobius"/>
    </source>
</evidence>
<dbReference type="PANTHER" id="PTHR20437">
    <property type="entry name" value="TUMOR NECROSIS FACTOR RECEPTOR SUBFAMILY MEMBER 13/17"/>
    <property type="match status" value="1"/>
</dbReference>
<dbReference type="GO" id="GO:0033209">
    <property type="term" value="P:tumor necrosis factor-mediated signaling pathway"/>
    <property type="evidence" value="ECO:0007669"/>
    <property type="project" value="InterPro"/>
</dbReference>
<dbReference type="GO" id="GO:0042102">
    <property type="term" value="P:positive regulation of T cell proliferation"/>
    <property type="evidence" value="ECO:0007669"/>
    <property type="project" value="TreeGrafter"/>
</dbReference>
<dbReference type="InterPro" id="IPR022338">
    <property type="entry name" value="TNFR_13C"/>
</dbReference>
<feature type="transmembrane region" description="Helical" evidence="2">
    <location>
        <begin position="74"/>
        <end position="98"/>
    </location>
</feature>
<dbReference type="AlphaFoldDB" id="A0A218V007"/>